<comment type="caution">
    <text evidence="1">The sequence shown here is derived from an EMBL/GenBank/DDBJ whole genome shotgun (WGS) entry which is preliminary data.</text>
</comment>
<keyword evidence="2" id="KW-1185">Reference proteome</keyword>
<dbReference type="AlphaFoldDB" id="A0A8J6BRH0"/>
<reference evidence="1" key="2">
    <citation type="submission" date="2021-02" db="EMBL/GenBank/DDBJ databases">
        <authorList>
            <person name="Kimball J.A."/>
            <person name="Haas M.W."/>
            <person name="Macchietto M."/>
            <person name="Kono T."/>
            <person name="Duquette J."/>
            <person name="Shao M."/>
        </authorList>
    </citation>
    <scope>NUCLEOTIDE SEQUENCE</scope>
    <source>
        <tissue evidence="1">Fresh leaf tissue</tissue>
    </source>
</reference>
<proteinExistence type="predicted"/>
<dbReference type="EMBL" id="JAAALK010000081">
    <property type="protein sequence ID" value="KAG8090986.1"/>
    <property type="molecule type" value="Genomic_DNA"/>
</dbReference>
<sequence>MVDDGMKIDAGVRWEMGNRQKPHPASPQCAVQQCAVARCHHGGVDKLPHARLPSALVRGVIIGCRSPRGGTAGAWSRDARSAQQRSTQAALLLPARHSVHRARDPVHWFSKGGAVRFCGRASYNSQ</sequence>
<evidence type="ECO:0000313" key="2">
    <source>
        <dbReference type="Proteomes" id="UP000729402"/>
    </source>
</evidence>
<organism evidence="1 2">
    <name type="scientific">Zizania palustris</name>
    <name type="common">Northern wild rice</name>
    <dbReference type="NCBI Taxonomy" id="103762"/>
    <lineage>
        <taxon>Eukaryota</taxon>
        <taxon>Viridiplantae</taxon>
        <taxon>Streptophyta</taxon>
        <taxon>Embryophyta</taxon>
        <taxon>Tracheophyta</taxon>
        <taxon>Spermatophyta</taxon>
        <taxon>Magnoliopsida</taxon>
        <taxon>Liliopsida</taxon>
        <taxon>Poales</taxon>
        <taxon>Poaceae</taxon>
        <taxon>BOP clade</taxon>
        <taxon>Oryzoideae</taxon>
        <taxon>Oryzeae</taxon>
        <taxon>Zizaniinae</taxon>
        <taxon>Zizania</taxon>
    </lineage>
</organism>
<reference evidence="1" key="1">
    <citation type="journal article" date="2021" name="bioRxiv">
        <title>Whole Genome Assembly and Annotation of Northern Wild Rice, Zizania palustris L., Supports a Whole Genome Duplication in the Zizania Genus.</title>
        <authorList>
            <person name="Haas M."/>
            <person name="Kono T."/>
            <person name="Macchietto M."/>
            <person name="Millas R."/>
            <person name="McGilp L."/>
            <person name="Shao M."/>
            <person name="Duquette J."/>
            <person name="Hirsch C.N."/>
            <person name="Kimball J."/>
        </authorList>
    </citation>
    <scope>NUCLEOTIDE SEQUENCE</scope>
    <source>
        <tissue evidence="1">Fresh leaf tissue</tissue>
    </source>
</reference>
<gene>
    <name evidence="1" type="ORF">GUJ93_ZPchr0011g28357</name>
</gene>
<name>A0A8J6BRH0_ZIZPA</name>
<protein>
    <submittedName>
        <fullName evidence="1">Uncharacterized protein</fullName>
    </submittedName>
</protein>
<dbReference type="Proteomes" id="UP000729402">
    <property type="component" value="Unassembled WGS sequence"/>
</dbReference>
<accession>A0A8J6BRH0</accession>
<evidence type="ECO:0000313" key="1">
    <source>
        <dbReference type="EMBL" id="KAG8090986.1"/>
    </source>
</evidence>